<evidence type="ECO:0000313" key="5">
    <source>
        <dbReference type="Ensembl" id="ENSPNYP00000012182.1"/>
    </source>
</evidence>
<dbReference type="SMART" id="SM00326">
    <property type="entry name" value="SH3"/>
    <property type="match status" value="1"/>
</dbReference>
<dbReference type="PANTHER" id="PTHR13357">
    <property type="entry name" value="SH3 ADAPTER PROTEIN SPIN90 NCK INTERACTING PROTEIN WITH SH3 DOMAIN"/>
    <property type="match status" value="1"/>
</dbReference>
<dbReference type="InterPro" id="IPR018556">
    <property type="entry name" value="SPIN90/Ldb17_LRD"/>
</dbReference>
<accession>A0A3B4FNR4</accession>
<sequence>MYRSLYAFRSSEPNSLHFAAGESFLILERSNKHWWLGSHCSSGETGYIPASYIEKIQAPEQDEVLQSIDRAIEGIHNVALKNGGKYNLEQRDVLQKLIHHRKETLARRSSSSASHKQGLPSSSSEISLSQTPPPPNGLSRDYQRQGSVPLSGSMDSMQGQQGFYQVTSRCKVPSRVSSLPSSPAPSLSISTTSIDTGSSLSPISSEVSLPSISSTPPPPVPSRVKPPGPPPDLLPSDSSPQPAPAKKSPAPQPPQPTPPSQRSTPPQPAAPASPASPAAPAAEEDQREPEWPVAPPSVAENPPGSSSTSEVVPMTIGAELIELVRKNTGLSYELSRVAVGVVVAHLQTTLPQASPALEQVLVSLDLSAALPQGQVCHDEQRLEVIFSDLARHRDDSQQRSWALHEDHALIACYLEELLKILTDADPEVCKRMCKANDFENVLSLVSYYQMEHRVSLRLLLLKVFGAMCSLDAALISALLNSILPMELARDLQTDTQEHQKMCYTALLLTMVFSMGEQVPYHHYEHLNAEFVQFLLGVVEDGHPSDPTEQLPDIFLNLVLSFNLHHTAPSNNVIMNELKQKNVKILSEKVLLLLNRGDDPVCMFKHTPPAPHSVLKFLQDVFASRETADIFYRTDMMVMIDIAVRQISDLSPGDKLRMEYLSLMHSIMRSTDYLEHRHRLSDLQGTLQRILREEEDPGEDEGSATAKQMDKLIVQQIYKEFPQICENQD</sequence>
<feature type="compositionally biased region" description="Low complexity" evidence="3">
    <location>
        <begin position="234"/>
        <end position="249"/>
    </location>
</feature>
<evidence type="ECO:0000259" key="4">
    <source>
        <dbReference type="PROSITE" id="PS50002"/>
    </source>
</evidence>
<reference evidence="5" key="1">
    <citation type="submission" date="2023-09" db="UniProtKB">
        <authorList>
            <consortium name="Ensembl"/>
        </authorList>
    </citation>
    <scope>IDENTIFICATION</scope>
</reference>
<dbReference type="SUPFAM" id="SSF50044">
    <property type="entry name" value="SH3-domain"/>
    <property type="match status" value="1"/>
</dbReference>
<feature type="compositionally biased region" description="Low complexity" evidence="3">
    <location>
        <begin position="174"/>
        <end position="214"/>
    </location>
</feature>
<dbReference type="PROSITE" id="PS50002">
    <property type="entry name" value="SH3"/>
    <property type="match status" value="1"/>
</dbReference>
<dbReference type="InterPro" id="IPR016024">
    <property type="entry name" value="ARM-type_fold"/>
</dbReference>
<dbReference type="GO" id="GO:0006897">
    <property type="term" value="P:endocytosis"/>
    <property type="evidence" value="ECO:0007669"/>
    <property type="project" value="TreeGrafter"/>
</dbReference>
<feature type="region of interest" description="Disordered" evidence="3">
    <location>
        <begin position="174"/>
        <end position="311"/>
    </location>
</feature>
<dbReference type="GO" id="GO:0071933">
    <property type="term" value="F:Arp2/3 complex binding"/>
    <property type="evidence" value="ECO:0007669"/>
    <property type="project" value="TreeGrafter"/>
</dbReference>
<dbReference type="GeneTree" id="ENSGT00390000015725"/>
<dbReference type="InterPro" id="IPR036028">
    <property type="entry name" value="SH3-like_dom_sf"/>
</dbReference>
<name>A0A3B4FNR4_9CICH</name>
<dbReference type="Ensembl" id="ENSPNYT00000012479.1">
    <property type="protein sequence ID" value="ENSPNYP00000012182.1"/>
    <property type="gene ID" value="ENSPNYG00000009205.1"/>
</dbReference>
<feature type="compositionally biased region" description="Pro residues" evidence="3">
    <location>
        <begin position="215"/>
        <end position="233"/>
    </location>
</feature>
<dbReference type="Pfam" id="PF09431">
    <property type="entry name" value="SPIN90_LRD"/>
    <property type="match status" value="1"/>
</dbReference>
<dbReference type="CDD" id="cd11849">
    <property type="entry name" value="SH3_SPIN90"/>
    <property type="match status" value="1"/>
</dbReference>
<proteinExistence type="predicted"/>
<feature type="compositionally biased region" description="Low complexity" evidence="3">
    <location>
        <begin position="272"/>
        <end position="281"/>
    </location>
</feature>
<dbReference type="Gene3D" id="2.30.30.40">
    <property type="entry name" value="SH3 Domains"/>
    <property type="match status" value="1"/>
</dbReference>
<feature type="compositionally biased region" description="Polar residues" evidence="3">
    <location>
        <begin position="144"/>
        <end position="158"/>
    </location>
</feature>
<dbReference type="PANTHER" id="PTHR13357:SF1">
    <property type="entry name" value="NCK-INTERACTING PROTEIN WITH SH3 DOMAIN"/>
    <property type="match status" value="1"/>
</dbReference>
<protein>
    <submittedName>
        <fullName evidence="5">NCK interacting protein with SH3 domain</fullName>
    </submittedName>
</protein>
<dbReference type="SUPFAM" id="SSF48371">
    <property type="entry name" value="ARM repeat"/>
    <property type="match status" value="1"/>
</dbReference>
<feature type="domain" description="SH3" evidence="4">
    <location>
        <begin position="1"/>
        <end position="58"/>
    </location>
</feature>
<organism evidence="5">
    <name type="scientific">Pundamilia nyererei</name>
    <dbReference type="NCBI Taxonomy" id="303518"/>
    <lineage>
        <taxon>Eukaryota</taxon>
        <taxon>Metazoa</taxon>
        <taxon>Chordata</taxon>
        <taxon>Craniata</taxon>
        <taxon>Vertebrata</taxon>
        <taxon>Euteleostomi</taxon>
        <taxon>Actinopterygii</taxon>
        <taxon>Neopterygii</taxon>
        <taxon>Teleostei</taxon>
        <taxon>Neoteleostei</taxon>
        <taxon>Acanthomorphata</taxon>
        <taxon>Ovalentaria</taxon>
        <taxon>Cichlomorphae</taxon>
        <taxon>Cichliformes</taxon>
        <taxon>Cichlidae</taxon>
        <taxon>African cichlids</taxon>
        <taxon>Pseudocrenilabrinae</taxon>
        <taxon>Haplochromini</taxon>
        <taxon>Pundamilia</taxon>
    </lineage>
</organism>
<gene>
    <name evidence="5" type="primary">NCKIPSD</name>
</gene>
<evidence type="ECO:0000256" key="1">
    <source>
        <dbReference type="ARBA" id="ARBA00022443"/>
    </source>
</evidence>
<evidence type="ECO:0000256" key="3">
    <source>
        <dbReference type="SAM" id="MobiDB-lite"/>
    </source>
</evidence>
<dbReference type="InterPro" id="IPR001452">
    <property type="entry name" value="SH3_domain"/>
</dbReference>
<dbReference type="AlphaFoldDB" id="A0A3B4FNR4"/>
<evidence type="ECO:0000256" key="2">
    <source>
        <dbReference type="PROSITE-ProRule" id="PRU00192"/>
    </source>
</evidence>
<dbReference type="InterPro" id="IPR030125">
    <property type="entry name" value="SPIN90/Ldb17"/>
</dbReference>
<feature type="compositionally biased region" description="Pro residues" evidence="3">
    <location>
        <begin position="250"/>
        <end position="271"/>
    </location>
</feature>
<dbReference type="Pfam" id="PF14604">
    <property type="entry name" value="SH3_9"/>
    <property type="match status" value="1"/>
</dbReference>
<keyword evidence="1 2" id="KW-0728">SH3 domain</keyword>
<dbReference type="InterPro" id="IPR035514">
    <property type="entry name" value="SPIN90_SH3"/>
</dbReference>
<feature type="region of interest" description="Disordered" evidence="3">
    <location>
        <begin position="104"/>
        <end position="158"/>
    </location>
</feature>